<reference evidence="2" key="1">
    <citation type="journal article" date="2019" name="Int. J. Syst. Evol. Microbiol.">
        <title>The Global Catalogue of Microorganisms (GCM) 10K type strain sequencing project: providing services to taxonomists for standard genome sequencing and annotation.</title>
        <authorList>
            <consortium name="The Broad Institute Genomics Platform"/>
            <consortium name="The Broad Institute Genome Sequencing Center for Infectious Disease"/>
            <person name="Wu L."/>
            <person name="Ma J."/>
        </authorList>
    </citation>
    <scope>NUCLEOTIDE SEQUENCE [LARGE SCALE GENOMIC DNA]</scope>
    <source>
        <strain evidence="2">FCH27</strain>
    </source>
</reference>
<accession>A0ABW2N465</accession>
<gene>
    <name evidence="1" type="ORF">ACFQO6_11780</name>
</gene>
<organism evidence="1 2">
    <name type="scientific">Nocardioides astragali</name>
    <dbReference type="NCBI Taxonomy" id="1776736"/>
    <lineage>
        <taxon>Bacteria</taxon>
        <taxon>Bacillati</taxon>
        <taxon>Actinomycetota</taxon>
        <taxon>Actinomycetes</taxon>
        <taxon>Propionibacteriales</taxon>
        <taxon>Nocardioidaceae</taxon>
        <taxon>Nocardioides</taxon>
    </lineage>
</organism>
<dbReference type="Proteomes" id="UP001596524">
    <property type="component" value="Unassembled WGS sequence"/>
</dbReference>
<comment type="caution">
    <text evidence="1">The sequence shown here is derived from an EMBL/GenBank/DDBJ whole genome shotgun (WGS) entry which is preliminary data.</text>
</comment>
<evidence type="ECO:0000313" key="2">
    <source>
        <dbReference type="Proteomes" id="UP001596524"/>
    </source>
</evidence>
<dbReference type="EMBL" id="JBHTCH010000014">
    <property type="protein sequence ID" value="MFC7360953.1"/>
    <property type="molecule type" value="Genomic_DNA"/>
</dbReference>
<name>A0ABW2N465_9ACTN</name>
<evidence type="ECO:0000313" key="1">
    <source>
        <dbReference type="EMBL" id="MFC7360953.1"/>
    </source>
</evidence>
<proteinExistence type="predicted"/>
<dbReference type="RefSeq" id="WP_255888526.1">
    <property type="nucleotide sequence ID" value="NZ_JAFMZM010000001.1"/>
</dbReference>
<keyword evidence="2" id="KW-1185">Reference proteome</keyword>
<protein>
    <submittedName>
        <fullName evidence="1">Uncharacterized protein</fullName>
    </submittedName>
</protein>
<sequence>MLLVAKATPGQSPATTTVKVFVCPGRITVPPARLDLDGDVLRQELWEASSAGSRSRGKNVAERARALEILLDAVAAHASSNQAWLQDRRFEGLLTPNGKRRAKMARELHALLPSGSDTWRPLREALEKLRVASEDDS</sequence>